<feature type="domain" description="4Fe-4S" evidence="5">
    <location>
        <begin position="36"/>
        <end position="97"/>
    </location>
</feature>
<dbReference type="GO" id="GO:0046872">
    <property type="term" value="F:metal ion binding"/>
    <property type="evidence" value="ECO:0007669"/>
    <property type="project" value="UniProtKB-KW"/>
</dbReference>
<gene>
    <name evidence="6" type="ORF">LCGC14_0803640</name>
</gene>
<dbReference type="Gene3D" id="1.10.15.40">
    <property type="entry name" value="Electron transport complex subunit B, putative Fe-S cluster"/>
    <property type="match status" value="1"/>
</dbReference>
<sequence>PDIREVRKLYSQKYFFIKGKFEPRPLKPLDKDLAKAIKKRKEKEHIYESLPKIDCGACGAPTCLTFAEDVVKAEAELIDCIFNLSQRFKEPSQGFSELFNKYSFRSQTKSSPKKHAKKEKQ</sequence>
<proteinExistence type="predicted"/>
<name>A0A0F9S8Y0_9ZZZZ</name>
<keyword evidence="1" id="KW-0004">4Fe-4S</keyword>
<protein>
    <recommendedName>
        <fullName evidence="5">4Fe-4S domain-containing protein</fullName>
    </recommendedName>
</protein>
<accession>A0A0F9S8Y0</accession>
<evidence type="ECO:0000256" key="4">
    <source>
        <dbReference type="ARBA" id="ARBA00023014"/>
    </source>
</evidence>
<dbReference type="Pfam" id="PF04060">
    <property type="entry name" value="FeS"/>
    <property type="match status" value="1"/>
</dbReference>
<feature type="non-terminal residue" evidence="6">
    <location>
        <position position="1"/>
    </location>
</feature>
<evidence type="ECO:0000313" key="6">
    <source>
        <dbReference type="EMBL" id="KKN33461.1"/>
    </source>
</evidence>
<reference evidence="6" key="1">
    <citation type="journal article" date="2015" name="Nature">
        <title>Complex archaea that bridge the gap between prokaryotes and eukaryotes.</title>
        <authorList>
            <person name="Spang A."/>
            <person name="Saw J.H."/>
            <person name="Jorgensen S.L."/>
            <person name="Zaremba-Niedzwiedzka K."/>
            <person name="Martijn J."/>
            <person name="Lind A.E."/>
            <person name="van Eijk R."/>
            <person name="Schleper C."/>
            <person name="Guy L."/>
            <person name="Ettema T.J."/>
        </authorList>
    </citation>
    <scope>NUCLEOTIDE SEQUENCE</scope>
</reference>
<dbReference type="AlphaFoldDB" id="A0A0F9S8Y0"/>
<dbReference type="PANTHER" id="PTHR43560:SF1">
    <property type="entry name" value="ION-TRANSLOCATING OXIDOREDUCTASE COMPLEX SUBUNIT B"/>
    <property type="match status" value="1"/>
</dbReference>
<comment type="caution">
    <text evidence="6">The sequence shown here is derived from an EMBL/GenBank/DDBJ whole genome shotgun (WGS) entry which is preliminary data.</text>
</comment>
<keyword evidence="4" id="KW-0411">Iron-sulfur</keyword>
<evidence type="ECO:0000259" key="5">
    <source>
        <dbReference type="PROSITE" id="PS51656"/>
    </source>
</evidence>
<dbReference type="EMBL" id="LAZR01002177">
    <property type="protein sequence ID" value="KKN33461.1"/>
    <property type="molecule type" value="Genomic_DNA"/>
</dbReference>
<evidence type="ECO:0000256" key="2">
    <source>
        <dbReference type="ARBA" id="ARBA00022723"/>
    </source>
</evidence>
<keyword evidence="2" id="KW-0479">Metal-binding</keyword>
<dbReference type="PANTHER" id="PTHR43560">
    <property type="entry name" value="ION-TRANSLOCATING OXIDOREDUCTASE COMPLEX SUBUNIT B"/>
    <property type="match status" value="1"/>
</dbReference>
<dbReference type="PROSITE" id="PS51656">
    <property type="entry name" value="4FE4S"/>
    <property type="match status" value="1"/>
</dbReference>
<dbReference type="InterPro" id="IPR050395">
    <property type="entry name" value="4Fe4S_Ferredoxin_RnfB"/>
</dbReference>
<keyword evidence="3" id="KW-0408">Iron</keyword>
<dbReference type="InterPro" id="IPR007202">
    <property type="entry name" value="4Fe-4S_dom"/>
</dbReference>
<evidence type="ECO:0000256" key="3">
    <source>
        <dbReference type="ARBA" id="ARBA00023004"/>
    </source>
</evidence>
<organism evidence="6">
    <name type="scientific">marine sediment metagenome</name>
    <dbReference type="NCBI Taxonomy" id="412755"/>
    <lineage>
        <taxon>unclassified sequences</taxon>
        <taxon>metagenomes</taxon>
        <taxon>ecological metagenomes</taxon>
    </lineage>
</organism>
<dbReference type="GO" id="GO:0051539">
    <property type="term" value="F:4 iron, 4 sulfur cluster binding"/>
    <property type="evidence" value="ECO:0007669"/>
    <property type="project" value="UniProtKB-KW"/>
</dbReference>
<evidence type="ECO:0000256" key="1">
    <source>
        <dbReference type="ARBA" id="ARBA00022485"/>
    </source>
</evidence>